<keyword evidence="1" id="KW-0812">Transmembrane</keyword>
<feature type="transmembrane region" description="Helical" evidence="1">
    <location>
        <begin position="12"/>
        <end position="32"/>
    </location>
</feature>
<feature type="transmembrane region" description="Helical" evidence="1">
    <location>
        <begin position="118"/>
        <end position="138"/>
    </location>
</feature>
<accession>Q12YW5</accession>
<keyword evidence="3" id="KW-1185">Reference proteome</keyword>
<dbReference type="KEGG" id="mbu:Mbur_0366"/>
<evidence type="ECO:0000313" key="3">
    <source>
        <dbReference type="Proteomes" id="UP000001979"/>
    </source>
</evidence>
<gene>
    <name evidence="2" type="ordered locus">Mbur_0366</name>
</gene>
<feature type="transmembrane region" description="Helical" evidence="1">
    <location>
        <begin position="44"/>
        <end position="69"/>
    </location>
</feature>
<dbReference type="RefSeq" id="WP_011498523.1">
    <property type="nucleotide sequence ID" value="NC_007955.1"/>
</dbReference>
<dbReference type="HOGENOM" id="CLU_1412357_0_0_2"/>
<sequence>MKINHRISYGIYARLILSVTLFVLLGHLMDYGGLLNGSLITNDVWYWFFSTVAQSFVAIVSVLVVVYTFNKDSIKYSNEKNYLETIFSFSMLVGFFIIFFSLMLIPFASIPFGNTYNITIKLIIIHGFLGLCFFDIIYTIKFIHSLCTTSSDEIETLSEINENVSDKKAPFGCKFIVGTTTPSLYPDHLYCH</sequence>
<feature type="transmembrane region" description="Helical" evidence="1">
    <location>
        <begin position="89"/>
        <end position="112"/>
    </location>
</feature>
<dbReference type="Proteomes" id="UP000001979">
    <property type="component" value="Chromosome"/>
</dbReference>
<keyword evidence="1" id="KW-0472">Membrane</keyword>
<name>Q12YW5_METBU</name>
<organism evidence="2 3">
    <name type="scientific">Methanococcoides burtonii (strain DSM 6242 / NBRC 107633 / OCM 468 / ACE-M)</name>
    <dbReference type="NCBI Taxonomy" id="259564"/>
    <lineage>
        <taxon>Archaea</taxon>
        <taxon>Methanobacteriati</taxon>
        <taxon>Methanobacteriota</taxon>
        <taxon>Stenosarchaea group</taxon>
        <taxon>Methanomicrobia</taxon>
        <taxon>Methanosarcinales</taxon>
        <taxon>Methanosarcinaceae</taxon>
        <taxon>Methanococcoides</taxon>
    </lineage>
</organism>
<dbReference type="OrthoDB" id="140991at2157"/>
<protein>
    <submittedName>
        <fullName evidence="2">Uncharacterized protein</fullName>
    </submittedName>
</protein>
<evidence type="ECO:0000313" key="2">
    <source>
        <dbReference type="EMBL" id="ABE51361.1"/>
    </source>
</evidence>
<evidence type="ECO:0000256" key="1">
    <source>
        <dbReference type="SAM" id="Phobius"/>
    </source>
</evidence>
<dbReference type="EMBL" id="CP000300">
    <property type="protein sequence ID" value="ABE51361.1"/>
    <property type="molecule type" value="Genomic_DNA"/>
</dbReference>
<keyword evidence="1" id="KW-1133">Transmembrane helix</keyword>
<proteinExistence type="predicted"/>
<dbReference type="AlphaFoldDB" id="Q12YW5"/>
<dbReference type="GeneID" id="3997579"/>
<reference evidence="3" key="1">
    <citation type="journal article" date="2009" name="ISME J.">
        <title>The genome sequence of the psychrophilic archaeon, Methanococcoides burtonii: the role of genome evolution in cold adaptation.</title>
        <authorList>
            <person name="Allen M.A."/>
            <person name="Lauro F.M."/>
            <person name="Williams T.J."/>
            <person name="Burg D."/>
            <person name="Siddiqui K.S."/>
            <person name="De Francisci D."/>
            <person name="Chong K.W."/>
            <person name="Pilak O."/>
            <person name="Chew H.H."/>
            <person name="De Maere M.Z."/>
            <person name="Ting L."/>
            <person name="Katrib M."/>
            <person name="Ng C."/>
            <person name="Sowers K.R."/>
            <person name="Galperin M.Y."/>
            <person name="Anderson I.J."/>
            <person name="Ivanova N."/>
            <person name="Dalin E."/>
            <person name="Martinez M."/>
            <person name="Lapidus A."/>
            <person name="Hauser L."/>
            <person name="Land M."/>
            <person name="Thomas T."/>
            <person name="Cavicchioli R."/>
        </authorList>
    </citation>
    <scope>NUCLEOTIDE SEQUENCE [LARGE SCALE GENOMIC DNA]</scope>
    <source>
        <strain evidence="3">DSM 6242 / NBRC 107633 / OCM 468 / ACE-M</strain>
    </source>
</reference>